<keyword evidence="4 5" id="KW-0975">Bacterial flagellum</keyword>
<dbReference type="NCBIfam" id="TIGR03506">
    <property type="entry name" value="FlgEFG_subfam"/>
    <property type="match status" value="1"/>
</dbReference>
<name>A0A848NSI4_9RALS</name>
<sequence>MSFNIALAGINAINGQLNQISNNIANSGTIGFKSGRANFASNYINAMPSGVSIGSTSQSMDISGNFLATGRGMDAAISGKGFFVSRDTDGSMVYSRAGVFGTDANGNVVDFMGRMVQGYGADGALGSLKVPTGAIPAEASSSLEYVGNMSADWEEPSVTPFDKDNPQSYNGMSATTVIDSMGREHTVTQYFVKGEGNDMQIYYAMDGEDVGMPTFLSFDEKGKMVMPIGNVNLDLGKPDGAEPMSIAISYTGTTMFGGDQSTAKNRTDGFKSGTVTGVSLAEDGSIEVQYSNGKKLSAGQLAIATFQNENGLMPVDGSAWAASAATGEPLLGTAGTGMAGKLSVGAVEQSNVDMTSELVNLMGAQQNYQANSKVLSTENEMMRTLMQAL</sequence>
<dbReference type="Pfam" id="PF06429">
    <property type="entry name" value="Flg_bbr_C"/>
    <property type="match status" value="1"/>
</dbReference>
<evidence type="ECO:0000259" key="8">
    <source>
        <dbReference type="Pfam" id="PF22692"/>
    </source>
</evidence>
<organism evidence="9 10">
    <name type="scientific">Ralstonia insidiosa</name>
    <dbReference type="NCBI Taxonomy" id="190721"/>
    <lineage>
        <taxon>Bacteria</taxon>
        <taxon>Pseudomonadati</taxon>
        <taxon>Pseudomonadota</taxon>
        <taxon>Betaproteobacteria</taxon>
        <taxon>Burkholderiales</taxon>
        <taxon>Burkholderiaceae</taxon>
        <taxon>Ralstonia</taxon>
    </lineage>
</organism>
<evidence type="ECO:0000256" key="1">
    <source>
        <dbReference type="ARBA" id="ARBA00004117"/>
    </source>
</evidence>
<feature type="domain" description="Flagellar hook protein FlgE/F/G-like D1" evidence="8">
    <location>
        <begin position="76"/>
        <end position="134"/>
    </location>
</feature>
<reference evidence="9 10" key="1">
    <citation type="submission" date="2020-04" db="EMBL/GenBank/DDBJ databases">
        <title>Ralstonia insidiosa genome sequencing and assembly.</title>
        <authorList>
            <person name="Martins R.C.R."/>
            <person name="Perdigao-Neto L.V."/>
            <person name="Levin A.S.S."/>
            <person name="Costa S.F."/>
        </authorList>
    </citation>
    <scope>NUCLEOTIDE SEQUENCE [LARGE SCALE GENOMIC DNA]</scope>
    <source>
        <strain evidence="9 10">5047</strain>
    </source>
</reference>
<evidence type="ECO:0000313" key="9">
    <source>
        <dbReference type="EMBL" id="NMV36299.1"/>
    </source>
</evidence>
<feature type="domain" description="Flagellar basal-body/hook protein C-terminal" evidence="6">
    <location>
        <begin position="345"/>
        <end position="387"/>
    </location>
</feature>
<dbReference type="Pfam" id="PF07559">
    <property type="entry name" value="FlgE_D2"/>
    <property type="match status" value="1"/>
</dbReference>
<dbReference type="InterPro" id="IPR053967">
    <property type="entry name" value="LlgE_F_G-like_D1"/>
</dbReference>
<comment type="subcellular location">
    <subcellularLocation>
        <location evidence="1 5">Bacterial flagellum basal body</location>
    </subcellularLocation>
</comment>
<evidence type="ECO:0000256" key="5">
    <source>
        <dbReference type="RuleBase" id="RU362116"/>
    </source>
</evidence>
<feature type="domain" description="Flagellar hook protein FlgE D2" evidence="7">
    <location>
        <begin position="155"/>
        <end position="270"/>
    </location>
</feature>
<keyword evidence="9" id="KW-0969">Cilium</keyword>
<dbReference type="Pfam" id="PF22692">
    <property type="entry name" value="LlgE_F_G_D1"/>
    <property type="match status" value="1"/>
</dbReference>
<dbReference type="PANTHER" id="PTHR30435:SF1">
    <property type="entry name" value="FLAGELLAR HOOK PROTEIN FLGE"/>
    <property type="match status" value="1"/>
</dbReference>
<evidence type="ECO:0000256" key="4">
    <source>
        <dbReference type="ARBA" id="ARBA00023143"/>
    </source>
</evidence>
<proteinExistence type="inferred from homology"/>
<dbReference type="PANTHER" id="PTHR30435">
    <property type="entry name" value="FLAGELLAR PROTEIN"/>
    <property type="match status" value="1"/>
</dbReference>
<dbReference type="InterPro" id="IPR037925">
    <property type="entry name" value="FlgE/F/G-like"/>
</dbReference>
<dbReference type="SUPFAM" id="SSF117143">
    <property type="entry name" value="Flagellar hook protein flgE"/>
    <property type="match status" value="1"/>
</dbReference>
<dbReference type="GO" id="GO:0009425">
    <property type="term" value="C:bacterial-type flagellum basal body"/>
    <property type="evidence" value="ECO:0007669"/>
    <property type="project" value="UniProtKB-SubCell"/>
</dbReference>
<dbReference type="InterPro" id="IPR020013">
    <property type="entry name" value="Flagellar_FlgE/F/G"/>
</dbReference>
<comment type="function">
    <text evidence="5">A flexible structure which links the flagellar filament to the drive apparatus in the basal body.</text>
</comment>
<comment type="caution">
    <text evidence="9">The sequence shown here is derived from an EMBL/GenBank/DDBJ whole genome shotgun (WGS) entry which is preliminary data.</text>
</comment>
<evidence type="ECO:0000256" key="3">
    <source>
        <dbReference type="ARBA" id="ARBA00019015"/>
    </source>
</evidence>
<dbReference type="RefSeq" id="WP_169338876.1">
    <property type="nucleotide sequence ID" value="NZ_JABBZM010000001.1"/>
</dbReference>
<evidence type="ECO:0000259" key="7">
    <source>
        <dbReference type="Pfam" id="PF07559"/>
    </source>
</evidence>
<dbReference type="InterPro" id="IPR011491">
    <property type="entry name" value="FlgE_D2"/>
</dbReference>
<evidence type="ECO:0000259" key="6">
    <source>
        <dbReference type="Pfam" id="PF06429"/>
    </source>
</evidence>
<keyword evidence="9" id="KW-0282">Flagellum</keyword>
<dbReference type="GO" id="GO:0005829">
    <property type="term" value="C:cytosol"/>
    <property type="evidence" value="ECO:0007669"/>
    <property type="project" value="TreeGrafter"/>
</dbReference>
<dbReference type="Gene3D" id="2.60.98.20">
    <property type="entry name" value="Flagellar hook protein FlgE"/>
    <property type="match status" value="1"/>
</dbReference>
<gene>
    <name evidence="9" type="ORF">HGR00_00060</name>
</gene>
<dbReference type="InterPro" id="IPR010930">
    <property type="entry name" value="Flg_bb/hook_C_dom"/>
</dbReference>
<dbReference type="GO" id="GO:0071978">
    <property type="term" value="P:bacterial-type flagellum-dependent swarming motility"/>
    <property type="evidence" value="ECO:0007669"/>
    <property type="project" value="TreeGrafter"/>
</dbReference>
<evidence type="ECO:0000256" key="2">
    <source>
        <dbReference type="ARBA" id="ARBA00009677"/>
    </source>
</evidence>
<dbReference type="InterPro" id="IPR037058">
    <property type="entry name" value="Falgellar_hook_FlgE_sf"/>
</dbReference>
<comment type="similarity">
    <text evidence="2 5">Belongs to the flagella basal body rod proteins family.</text>
</comment>
<dbReference type="GO" id="GO:0009424">
    <property type="term" value="C:bacterial-type flagellum hook"/>
    <property type="evidence" value="ECO:0007669"/>
    <property type="project" value="TreeGrafter"/>
</dbReference>
<dbReference type="AlphaFoldDB" id="A0A848NSI4"/>
<keyword evidence="9" id="KW-0966">Cell projection</keyword>
<protein>
    <recommendedName>
        <fullName evidence="3 5">Flagellar hook protein FlgE</fullName>
    </recommendedName>
</protein>
<dbReference type="EMBL" id="JABBZM010000001">
    <property type="protein sequence ID" value="NMV36299.1"/>
    <property type="molecule type" value="Genomic_DNA"/>
</dbReference>
<accession>A0A848NSI4</accession>
<dbReference type="Proteomes" id="UP000575469">
    <property type="component" value="Unassembled WGS sequence"/>
</dbReference>
<evidence type="ECO:0000313" key="10">
    <source>
        <dbReference type="Proteomes" id="UP000575469"/>
    </source>
</evidence>